<evidence type="ECO:0000313" key="3">
    <source>
        <dbReference type="Proteomes" id="UP000760860"/>
    </source>
</evidence>
<dbReference type="PANTHER" id="PTHR40866:SF1">
    <property type="entry name" value="BED-TYPE DOMAIN-CONTAINING PROTEIN"/>
    <property type="match status" value="1"/>
</dbReference>
<evidence type="ECO:0000313" key="2">
    <source>
        <dbReference type="EMBL" id="KAG3228872.1"/>
    </source>
</evidence>
<reference evidence="2" key="1">
    <citation type="submission" date="2018-05" db="EMBL/GenBank/DDBJ databases">
        <title>Effector identification in a new, highly contiguous assembly of the strawberry crown rot pathogen Phytophthora cactorum.</title>
        <authorList>
            <person name="Armitage A.D."/>
            <person name="Nellist C.F."/>
            <person name="Bates H."/>
            <person name="Vickerstaff R.J."/>
            <person name="Harrison R.J."/>
        </authorList>
    </citation>
    <scope>NUCLEOTIDE SEQUENCE</scope>
    <source>
        <strain evidence="2">P421</strain>
    </source>
</reference>
<proteinExistence type="predicted"/>
<evidence type="ECO:0000256" key="1">
    <source>
        <dbReference type="SAM" id="MobiDB-lite"/>
    </source>
</evidence>
<organism evidence="2 3">
    <name type="scientific">Phytophthora cactorum</name>
    <dbReference type="NCBI Taxonomy" id="29920"/>
    <lineage>
        <taxon>Eukaryota</taxon>
        <taxon>Sar</taxon>
        <taxon>Stramenopiles</taxon>
        <taxon>Oomycota</taxon>
        <taxon>Peronosporomycetes</taxon>
        <taxon>Peronosporales</taxon>
        <taxon>Peronosporaceae</taxon>
        <taxon>Phytophthora</taxon>
    </lineage>
</organism>
<gene>
    <name evidence="2" type="ORF">PC129_g608</name>
</gene>
<accession>A0A8T1J137</accession>
<feature type="region of interest" description="Disordered" evidence="1">
    <location>
        <begin position="155"/>
        <end position="176"/>
    </location>
</feature>
<dbReference type="PANTHER" id="PTHR40866">
    <property type="entry name" value="BED-TYPE DOMAIN-CONTAINING PROTEIN"/>
    <property type="match status" value="1"/>
</dbReference>
<name>A0A8T1J137_9STRA</name>
<dbReference type="AlphaFoldDB" id="A0A8T1J137"/>
<dbReference type="EMBL" id="RCMV01000008">
    <property type="protein sequence ID" value="KAG3228872.1"/>
    <property type="molecule type" value="Genomic_DNA"/>
</dbReference>
<comment type="caution">
    <text evidence="2">The sequence shown here is derived from an EMBL/GenBank/DDBJ whole genome shotgun (WGS) entry which is preliminary data.</text>
</comment>
<sequence>MGVPLVGCASHRYNLAVRSFLAPNEDDLDQVQLLMKHLRTIKQAAKLRYQTEDPSQNPTAPRYALVIHVFYAGALILSCALKEQLSDVESVSKKLQCDDLDLLDVRDLRDGLLEIQSSFSHYLKPNVDVVHSLDFELGVVKVLLGQAKRLRRGESSALQPLKKATKPPATVSEPTKLGFAGRIPKRRKTEDATSEYELLDVIPPTTNIVERLFSSVRMILRYERNRLSSCTLEMIHLF</sequence>
<dbReference type="Proteomes" id="UP000760860">
    <property type="component" value="Unassembled WGS sequence"/>
</dbReference>
<dbReference type="VEuPathDB" id="FungiDB:PC110_g2378"/>
<protein>
    <submittedName>
        <fullName evidence="2">Uncharacterized protein</fullName>
    </submittedName>
</protein>